<keyword evidence="4" id="KW-1185">Reference proteome</keyword>
<dbReference type="FunFam" id="3.40.50.720:FF:000084">
    <property type="entry name" value="Short-chain dehydrogenase reductase"/>
    <property type="match status" value="1"/>
</dbReference>
<accession>A0A1W2CXT7</accession>
<name>A0A1W2CXT7_9FIRM</name>
<proteinExistence type="inferred from homology"/>
<dbReference type="PROSITE" id="PS00061">
    <property type="entry name" value="ADH_SHORT"/>
    <property type="match status" value="1"/>
</dbReference>
<dbReference type="AlphaFoldDB" id="A0A1W2CXT7"/>
<dbReference type="InterPro" id="IPR020904">
    <property type="entry name" value="Sc_DH/Rdtase_CS"/>
</dbReference>
<dbReference type="PANTHER" id="PTHR24321">
    <property type="entry name" value="DEHYDROGENASES, SHORT CHAIN"/>
    <property type="match status" value="1"/>
</dbReference>
<dbReference type="SUPFAM" id="SSF51735">
    <property type="entry name" value="NAD(P)-binding Rossmann-fold domains"/>
    <property type="match status" value="1"/>
</dbReference>
<keyword evidence="2" id="KW-0560">Oxidoreductase</keyword>
<dbReference type="EMBL" id="FWXI01000012">
    <property type="protein sequence ID" value="SMC89704.1"/>
    <property type="molecule type" value="Genomic_DNA"/>
</dbReference>
<protein>
    <submittedName>
        <fullName evidence="3">NAD(P)-dependent dehydrogenase, short-chain alcohol dehydrogenase family</fullName>
    </submittedName>
</protein>
<dbReference type="STRING" id="112901.SAMN04488500_11254"/>
<dbReference type="CDD" id="cd05233">
    <property type="entry name" value="SDR_c"/>
    <property type="match status" value="1"/>
</dbReference>
<gene>
    <name evidence="3" type="ORF">SAMN04488500_11254</name>
</gene>
<dbReference type="OrthoDB" id="9803333at2"/>
<dbReference type="InterPro" id="IPR036291">
    <property type="entry name" value="NAD(P)-bd_dom_sf"/>
</dbReference>
<dbReference type="RefSeq" id="WP_084576505.1">
    <property type="nucleotide sequence ID" value="NZ_CP155572.1"/>
</dbReference>
<evidence type="ECO:0000256" key="2">
    <source>
        <dbReference type="ARBA" id="ARBA00023002"/>
    </source>
</evidence>
<reference evidence="3 4" key="1">
    <citation type="submission" date="2017-04" db="EMBL/GenBank/DDBJ databases">
        <authorList>
            <person name="Afonso C.L."/>
            <person name="Miller P.J."/>
            <person name="Scott M.A."/>
            <person name="Spackman E."/>
            <person name="Goraichik I."/>
            <person name="Dimitrov K.M."/>
            <person name="Suarez D.L."/>
            <person name="Swayne D.E."/>
        </authorList>
    </citation>
    <scope>NUCLEOTIDE SEQUENCE [LARGE SCALE GENOMIC DNA]</scope>
    <source>
        <strain evidence="3 4">DSM 5090</strain>
    </source>
</reference>
<dbReference type="PRINTS" id="PR00080">
    <property type="entry name" value="SDRFAMILY"/>
</dbReference>
<dbReference type="Proteomes" id="UP000192738">
    <property type="component" value="Unassembled WGS sequence"/>
</dbReference>
<dbReference type="PANTHER" id="PTHR24321:SF8">
    <property type="entry name" value="ESTRADIOL 17-BETA-DEHYDROGENASE 8-RELATED"/>
    <property type="match status" value="1"/>
</dbReference>
<dbReference type="GO" id="GO:0008206">
    <property type="term" value="P:bile acid metabolic process"/>
    <property type="evidence" value="ECO:0007669"/>
    <property type="project" value="UniProtKB-ARBA"/>
</dbReference>
<evidence type="ECO:0000313" key="3">
    <source>
        <dbReference type="EMBL" id="SMC89704.1"/>
    </source>
</evidence>
<dbReference type="Pfam" id="PF13561">
    <property type="entry name" value="adh_short_C2"/>
    <property type="match status" value="1"/>
</dbReference>
<sequence length="252" mass="26473">MRLEGKTAIVTGAAQGIGASTAKRFAREGAKVVVADIMDSGIDTVSEICSLGGDAHFFRLDVSHSEQVQDLINYTIEKYGSLHVLCNNAAVNLPGTVEGLTEEMWDRTMNVNLKSMYLTCKYGIPEMRKAGGGSIVNVGSANSFVAEKFLSAYVASKGGILMLTKAIALDYAKENIRANCICPGWLSTGFNDAHAALLGGLDHVLSGLADFQPIGRAIEPEEIASIALFLASDESSAMTGSAVVADGGFSAQ</sequence>
<dbReference type="PRINTS" id="PR00081">
    <property type="entry name" value="GDHRDH"/>
</dbReference>
<dbReference type="NCBIfam" id="NF005559">
    <property type="entry name" value="PRK07231.1"/>
    <property type="match status" value="1"/>
</dbReference>
<organism evidence="3 4">
    <name type="scientific">Sporomusa malonica</name>
    <dbReference type="NCBI Taxonomy" id="112901"/>
    <lineage>
        <taxon>Bacteria</taxon>
        <taxon>Bacillati</taxon>
        <taxon>Bacillota</taxon>
        <taxon>Negativicutes</taxon>
        <taxon>Selenomonadales</taxon>
        <taxon>Sporomusaceae</taxon>
        <taxon>Sporomusa</taxon>
    </lineage>
</organism>
<comment type="similarity">
    <text evidence="1">Belongs to the short-chain dehydrogenases/reductases (SDR) family.</text>
</comment>
<dbReference type="GO" id="GO:0016491">
    <property type="term" value="F:oxidoreductase activity"/>
    <property type="evidence" value="ECO:0007669"/>
    <property type="project" value="UniProtKB-KW"/>
</dbReference>
<dbReference type="Gene3D" id="3.40.50.720">
    <property type="entry name" value="NAD(P)-binding Rossmann-like Domain"/>
    <property type="match status" value="1"/>
</dbReference>
<evidence type="ECO:0000256" key="1">
    <source>
        <dbReference type="ARBA" id="ARBA00006484"/>
    </source>
</evidence>
<dbReference type="InterPro" id="IPR002347">
    <property type="entry name" value="SDR_fam"/>
</dbReference>
<evidence type="ECO:0000313" key="4">
    <source>
        <dbReference type="Proteomes" id="UP000192738"/>
    </source>
</evidence>